<protein>
    <submittedName>
        <fullName evidence="1">Uncharacterized protein</fullName>
    </submittedName>
</protein>
<comment type="caution">
    <text evidence="1">The sequence shown here is derived from an EMBL/GenBank/DDBJ whole genome shotgun (WGS) entry which is preliminary data.</text>
</comment>
<dbReference type="Proteomes" id="UP000055024">
    <property type="component" value="Unassembled WGS sequence"/>
</dbReference>
<organism evidence="1 2">
    <name type="scientific">Trichinella zimbabwensis</name>
    <dbReference type="NCBI Taxonomy" id="268475"/>
    <lineage>
        <taxon>Eukaryota</taxon>
        <taxon>Metazoa</taxon>
        <taxon>Ecdysozoa</taxon>
        <taxon>Nematoda</taxon>
        <taxon>Enoplea</taxon>
        <taxon>Dorylaimia</taxon>
        <taxon>Trichinellida</taxon>
        <taxon>Trichinellidae</taxon>
        <taxon>Trichinella</taxon>
    </lineage>
</organism>
<evidence type="ECO:0000313" key="2">
    <source>
        <dbReference type="Proteomes" id="UP000055024"/>
    </source>
</evidence>
<proteinExistence type="predicted"/>
<name>A0A0V1GJR6_9BILA</name>
<reference evidence="1 2" key="1">
    <citation type="submission" date="2015-01" db="EMBL/GenBank/DDBJ databases">
        <title>Evolution of Trichinella species and genotypes.</title>
        <authorList>
            <person name="Korhonen P.K."/>
            <person name="Edoardo P."/>
            <person name="Giuseppe L.R."/>
            <person name="Gasser R.B."/>
        </authorList>
    </citation>
    <scope>NUCLEOTIDE SEQUENCE [LARGE SCALE GENOMIC DNA]</scope>
    <source>
        <strain evidence="1">ISS1029</strain>
    </source>
</reference>
<dbReference type="EMBL" id="JYDP01001322">
    <property type="protein sequence ID" value="KRY98522.1"/>
    <property type="molecule type" value="Genomic_DNA"/>
</dbReference>
<dbReference type="AlphaFoldDB" id="A0A0V1GJR6"/>
<sequence length="94" mass="10427">MDLHQLFVSCYIGLLLHIVEIKQQRLDTRVNQTRASTVRSFWISNGTSAVEEQLMHDLPSEGTETVGPYVSVGVKFAAPILARDDRAPSVVSKT</sequence>
<accession>A0A0V1GJR6</accession>
<keyword evidence="2" id="KW-1185">Reference proteome</keyword>
<gene>
    <name evidence="1" type="ORF">T11_3450</name>
</gene>
<evidence type="ECO:0000313" key="1">
    <source>
        <dbReference type="EMBL" id="KRY98522.1"/>
    </source>
</evidence>